<accession>A0A0F4Z7U4</accession>
<dbReference type="STRING" id="1408163.A0A0F4Z7U4"/>
<feature type="non-terminal residue" evidence="9">
    <location>
        <position position="1"/>
    </location>
</feature>
<dbReference type="GO" id="GO:0005737">
    <property type="term" value="C:cytoplasm"/>
    <property type="evidence" value="ECO:0007669"/>
    <property type="project" value="TreeGrafter"/>
</dbReference>
<dbReference type="SMART" id="SM00829">
    <property type="entry name" value="PKS_ER"/>
    <property type="match status" value="1"/>
</dbReference>
<evidence type="ECO:0000313" key="10">
    <source>
        <dbReference type="Proteomes" id="UP000053958"/>
    </source>
</evidence>
<dbReference type="SUPFAM" id="SSF51735">
    <property type="entry name" value="NAD(P)-binding Rossmann-fold domains"/>
    <property type="match status" value="1"/>
</dbReference>
<dbReference type="PANTHER" id="PTHR42940">
    <property type="entry name" value="ALCOHOL DEHYDROGENASE 1-RELATED"/>
    <property type="match status" value="1"/>
</dbReference>
<dbReference type="Gene3D" id="3.40.50.720">
    <property type="entry name" value="NAD(P)-binding Rossmann-like Domain"/>
    <property type="match status" value="1"/>
</dbReference>
<comment type="caution">
    <text evidence="9">The sequence shown here is derived from an EMBL/GenBank/DDBJ whole genome shotgun (WGS) entry which is preliminary data.</text>
</comment>
<evidence type="ECO:0000256" key="1">
    <source>
        <dbReference type="ARBA" id="ARBA00001947"/>
    </source>
</evidence>
<dbReference type="GeneID" id="25312074"/>
<evidence type="ECO:0000313" key="9">
    <source>
        <dbReference type="EMBL" id="KKA25938.1"/>
    </source>
</evidence>
<dbReference type="InterPro" id="IPR002328">
    <property type="entry name" value="ADH_Zn_CS"/>
</dbReference>
<evidence type="ECO:0000256" key="2">
    <source>
        <dbReference type="ARBA" id="ARBA00008072"/>
    </source>
</evidence>
<dbReference type="SUPFAM" id="SSF50129">
    <property type="entry name" value="GroES-like"/>
    <property type="match status" value="1"/>
</dbReference>
<dbReference type="InterPro" id="IPR011032">
    <property type="entry name" value="GroES-like_sf"/>
</dbReference>
<evidence type="ECO:0000256" key="4">
    <source>
        <dbReference type="ARBA" id="ARBA00022833"/>
    </source>
</evidence>
<keyword evidence="4 7" id="KW-0862">Zinc</keyword>
<sequence>QEDALTIEEGIDRVRRANEEESRVVEVTEERPQKRAALVVKFDCEASSWALATSSASSTAAASSSPSIPSETATPRAQGMIILTFLLNAANIERLKNGLQYIVTLDEEDLEPYRQHALLTTTLRPSPRLSRVIRASISSSSSPRATPEKRVPIVLILEFANDGLFCEWAYVVDLDKGMFEVFVGAEKKDKALSDRFASVGDEDETVPVFVRSFPFTELPATQDDFIRALKERSWLSRRNRLADDEPVHYVDTYHPMISCLPLHGSESDTPLAVSWRIYISKMTLPTTFKQAVFKAVGAPLTIEEVPLTPPAKGELLVKVEACGICYSDTVAKYGSMGGGFPIVPGHEIIGRVAAVGDGVSEWKIGDRVGGGWHGGHDGTCKACKNGLFQMCDNAVVNGVTKGGGYAEYCKLRAEAAVRVPAHVDAATYAPMLCAGVTVFNSMRKMNIPPGATVGIQGLGGLGHLAIQYANRFGYRVVAISRDGQKEQFARQLGAHEYIDASKGDPGEALQRLGGASMIVATAPDAQVMNPLLKGLGMLGKLLILSVPGDVPVNTNIMIRYGLSVHCWPGGHATDAEEAIEFTERTNINCMVEKFPLERANDAFEAMANGTVRFRAVITME</sequence>
<proteinExistence type="inferred from homology"/>
<comment type="similarity">
    <text evidence="2 7">Belongs to the zinc-containing alcohol dehydrogenase family.</text>
</comment>
<dbReference type="GO" id="GO:0004022">
    <property type="term" value="F:alcohol dehydrogenase (NAD+) activity"/>
    <property type="evidence" value="ECO:0007669"/>
    <property type="project" value="TreeGrafter"/>
</dbReference>
<gene>
    <name evidence="9" type="ORF">T310_0010</name>
</gene>
<dbReference type="AlphaFoldDB" id="A0A0F4Z7U4"/>
<keyword evidence="3 7" id="KW-0479">Metal-binding</keyword>
<evidence type="ECO:0000256" key="3">
    <source>
        <dbReference type="ARBA" id="ARBA00022723"/>
    </source>
</evidence>
<dbReference type="Pfam" id="PF08240">
    <property type="entry name" value="ADH_N"/>
    <property type="match status" value="1"/>
</dbReference>
<dbReference type="EMBL" id="LASV01000003">
    <property type="protein sequence ID" value="KKA25938.1"/>
    <property type="molecule type" value="Genomic_DNA"/>
</dbReference>
<evidence type="ECO:0000256" key="7">
    <source>
        <dbReference type="RuleBase" id="RU361277"/>
    </source>
</evidence>
<evidence type="ECO:0000259" key="8">
    <source>
        <dbReference type="SMART" id="SM00829"/>
    </source>
</evidence>
<dbReference type="RefSeq" id="XP_013332550.1">
    <property type="nucleotide sequence ID" value="XM_013477096.1"/>
</dbReference>
<dbReference type="Pfam" id="PF00107">
    <property type="entry name" value="ADH_zinc_N"/>
    <property type="match status" value="1"/>
</dbReference>
<feature type="domain" description="Enoyl reductase (ER)" evidence="8">
    <location>
        <begin position="297"/>
        <end position="617"/>
    </location>
</feature>
<reference evidence="9 10" key="1">
    <citation type="submission" date="2015-04" db="EMBL/GenBank/DDBJ databases">
        <authorList>
            <person name="Heijne W.H."/>
            <person name="Fedorova N.D."/>
            <person name="Nierman W.C."/>
            <person name="Vollebregt A.W."/>
            <person name="Zhao Z."/>
            <person name="Wu L."/>
            <person name="Kumar M."/>
            <person name="Stam H."/>
            <person name="van den Berg M.A."/>
            <person name="Pel H.J."/>
        </authorList>
    </citation>
    <scope>NUCLEOTIDE SEQUENCE [LARGE SCALE GENOMIC DNA]</scope>
    <source>
        <strain evidence="9 10">CBS 393.64</strain>
    </source>
</reference>
<dbReference type="FunFam" id="3.40.50.720:FF:000039">
    <property type="entry name" value="Alcohol dehydrogenase AdhP"/>
    <property type="match status" value="1"/>
</dbReference>
<dbReference type="InterPro" id="IPR013149">
    <property type="entry name" value="ADH-like_C"/>
</dbReference>
<dbReference type="PANTHER" id="PTHR42940:SF7">
    <property type="entry name" value="ALCOHOL DEHYDROGENASE-LIKE N-TERMINAL DOMAIN-CONTAINING PROTEIN"/>
    <property type="match status" value="1"/>
</dbReference>
<dbReference type="GO" id="GO:0008270">
    <property type="term" value="F:zinc ion binding"/>
    <property type="evidence" value="ECO:0007669"/>
    <property type="project" value="InterPro"/>
</dbReference>
<comment type="cofactor">
    <cofactor evidence="1 7">
        <name>Zn(2+)</name>
        <dbReference type="ChEBI" id="CHEBI:29105"/>
    </cofactor>
</comment>
<evidence type="ECO:0000256" key="6">
    <source>
        <dbReference type="ARBA" id="ARBA00023027"/>
    </source>
</evidence>
<dbReference type="PROSITE" id="PS00059">
    <property type="entry name" value="ADH_ZINC"/>
    <property type="match status" value="1"/>
</dbReference>
<name>A0A0F4Z7U4_RASE3</name>
<dbReference type="OrthoDB" id="1560166at2759"/>
<evidence type="ECO:0000256" key="5">
    <source>
        <dbReference type="ARBA" id="ARBA00023002"/>
    </source>
</evidence>
<keyword evidence="10" id="KW-1185">Reference proteome</keyword>
<dbReference type="Gene3D" id="3.90.180.10">
    <property type="entry name" value="Medium-chain alcohol dehydrogenases, catalytic domain"/>
    <property type="match status" value="1"/>
</dbReference>
<dbReference type="InterPro" id="IPR036291">
    <property type="entry name" value="NAD(P)-bd_dom_sf"/>
</dbReference>
<keyword evidence="5" id="KW-0560">Oxidoreductase</keyword>
<dbReference type="InterPro" id="IPR020843">
    <property type="entry name" value="ER"/>
</dbReference>
<keyword evidence="6" id="KW-0520">NAD</keyword>
<protein>
    <submittedName>
        <fullName evidence="9">Zinc-binding dehydrogenase</fullName>
    </submittedName>
</protein>
<dbReference type="Proteomes" id="UP000053958">
    <property type="component" value="Unassembled WGS sequence"/>
</dbReference>
<dbReference type="InterPro" id="IPR013154">
    <property type="entry name" value="ADH-like_N"/>
</dbReference>
<organism evidence="9 10">
    <name type="scientific">Rasamsonia emersonii (strain ATCC 16479 / CBS 393.64 / IMI 116815)</name>
    <dbReference type="NCBI Taxonomy" id="1408163"/>
    <lineage>
        <taxon>Eukaryota</taxon>
        <taxon>Fungi</taxon>
        <taxon>Dikarya</taxon>
        <taxon>Ascomycota</taxon>
        <taxon>Pezizomycotina</taxon>
        <taxon>Eurotiomycetes</taxon>
        <taxon>Eurotiomycetidae</taxon>
        <taxon>Eurotiales</taxon>
        <taxon>Trichocomaceae</taxon>
        <taxon>Rasamsonia</taxon>
    </lineage>
</organism>